<evidence type="ECO:0000256" key="2">
    <source>
        <dbReference type="ARBA" id="ARBA00022475"/>
    </source>
</evidence>
<dbReference type="PANTHER" id="PTHR30250">
    <property type="entry name" value="PST FAMILY PREDICTED COLANIC ACID TRANSPORTER"/>
    <property type="match status" value="1"/>
</dbReference>
<comment type="caution">
    <text evidence="7">The sequence shown here is derived from an EMBL/GenBank/DDBJ whole genome shotgun (WGS) entry which is preliminary data.</text>
</comment>
<organism evidence="7 8">
    <name type="scientific">Chryseobacterium paridis</name>
    <dbReference type="NCBI Taxonomy" id="2800328"/>
    <lineage>
        <taxon>Bacteria</taxon>
        <taxon>Pseudomonadati</taxon>
        <taxon>Bacteroidota</taxon>
        <taxon>Flavobacteriia</taxon>
        <taxon>Flavobacteriales</taxon>
        <taxon>Weeksellaceae</taxon>
        <taxon>Chryseobacterium group</taxon>
        <taxon>Chryseobacterium</taxon>
    </lineage>
</organism>
<keyword evidence="2" id="KW-1003">Cell membrane</keyword>
<feature type="transmembrane region" description="Helical" evidence="6">
    <location>
        <begin position="77"/>
        <end position="99"/>
    </location>
</feature>
<feature type="transmembrane region" description="Helical" evidence="6">
    <location>
        <begin position="12"/>
        <end position="32"/>
    </location>
</feature>
<dbReference type="Proteomes" id="UP000628669">
    <property type="component" value="Unassembled WGS sequence"/>
</dbReference>
<dbReference type="EMBL" id="JAENHK010000010">
    <property type="protein sequence ID" value="MBK1896135.1"/>
    <property type="molecule type" value="Genomic_DNA"/>
</dbReference>
<feature type="transmembrane region" description="Helical" evidence="6">
    <location>
        <begin position="339"/>
        <end position="360"/>
    </location>
</feature>
<keyword evidence="3 6" id="KW-0812">Transmembrane</keyword>
<reference evidence="8" key="1">
    <citation type="submission" date="2021-01" db="EMBL/GenBank/DDBJ databases">
        <title>Genome public.</title>
        <authorList>
            <person name="Liu C."/>
            <person name="Sun Q."/>
        </authorList>
    </citation>
    <scope>NUCLEOTIDE SEQUENCE [LARGE SCALE GENOMIC DNA]</scope>
    <source>
        <strain evidence="8">YIM B02567</strain>
    </source>
</reference>
<feature type="transmembrane region" description="Helical" evidence="6">
    <location>
        <begin position="38"/>
        <end position="56"/>
    </location>
</feature>
<dbReference type="PANTHER" id="PTHR30250:SF11">
    <property type="entry name" value="O-ANTIGEN TRANSPORTER-RELATED"/>
    <property type="match status" value="1"/>
</dbReference>
<keyword evidence="5 6" id="KW-0472">Membrane</keyword>
<accession>A0ABS1FUQ1</accession>
<gene>
    <name evidence="7" type="ORF">JHL15_10260</name>
</gene>
<evidence type="ECO:0000256" key="5">
    <source>
        <dbReference type="ARBA" id="ARBA00023136"/>
    </source>
</evidence>
<dbReference type="RefSeq" id="WP_200245537.1">
    <property type="nucleotide sequence ID" value="NZ_JAENHK010000010.1"/>
</dbReference>
<feature type="transmembrane region" description="Helical" evidence="6">
    <location>
        <begin position="431"/>
        <end position="450"/>
    </location>
</feature>
<keyword evidence="8" id="KW-1185">Reference proteome</keyword>
<proteinExistence type="predicted"/>
<sequence length="482" mass="55248">MLKKLFYQTAMYGFSTVIVKLFPFVIAPFISQRFGPNAIAPFVDFYSAAGIIIVLLTHGMETSFFRFAHKNISSKKLISTSSLSVIGISIFFLIITLFFRQWLADAFKTPTQVGLLVIMLIVLTIDGVCAMPFVILRSDGKSKKYAIIKTINAFINFIFVIFFIVVLPKFSSGIMGLEYNPKFGIGYVFIANLIASMLSLILLLKEFKNISIIEFDIKLWKEMLSYSWPIMIAGLSGVINETMDRQFLKYLLPNGENLAQMAIYGTVCKLATFIVLFRQAYLLGVEPFFFANSKKENSPKIYSELMTWFIIINCVICVGLCANLNWISELYIRNSAFYIGLPIVPIVLIAGIFLGIYLNLSIWYKLSDKTRFGAYISLMGAVFTVIINYFFIPLYSYWASAWATLIAYFIMMITSYYLGQKYYPIPYKVKTCILYVSIGILFSCFSYYFIDNSLFGNILFFIYLIFIFIERKIYKKLVKVKL</sequence>
<name>A0ABS1FUQ1_9FLAO</name>
<dbReference type="Pfam" id="PF01943">
    <property type="entry name" value="Polysacc_synt"/>
    <property type="match status" value="1"/>
</dbReference>
<feature type="transmembrane region" description="Helical" evidence="6">
    <location>
        <begin position="305"/>
        <end position="327"/>
    </location>
</feature>
<feature type="transmembrane region" description="Helical" evidence="6">
    <location>
        <begin position="146"/>
        <end position="165"/>
    </location>
</feature>
<evidence type="ECO:0000313" key="7">
    <source>
        <dbReference type="EMBL" id="MBK1896135.1"/>
    </source>
</evidence>
<comment type="subcellular location">
    <subcellularLocation>
        <location evidence="1">Cell membrane</location>
        <topology evidence="1">Multi-pass membrane protein</topology>
    </subcellularLocation>
</comment>
<evidence type="ECO:0000256" key="4">
    <source>
        <dbReference type="ARBA" id="ARBA00022989"/>
    </source>
</evidence>
<keyword evidence="4 6" id="KW-1133">Transmembrane helix</keyword>
<evidence type="ECO:0000256" key="6">
    <source>
        <dbReference type="SAM" id="Phobius"/>
    </source>
</evidence>
<dbReference type="InterPro" id="IPR050833">
    <property type="entry name" value="Poly_Biosynth_Transport"/>
</dbReference>
<feature type="transmembrane region" description="Helical" evidence="6">
    <location>
        <begin position="372"/>
        <end position="391"/>
    </location>
</feature>
<evidence type="ECO:0000313" key="8">
    <source>
        <dbReference type="Proteomes" id="UP000628669"/>
    </source>
</evidence>
<dbReference type="InterPro" id="IPR002797">
    <property type="entry name" value="Polysacc_synth"/>
</dbReference>
<feature type="transmembrane region" description="Helical" evidence="6">
    <location>
        <begin position="224"/>
        <end position="243"/>
    </location>
</feature>
<feature type="transmembrane region" description="Helical" evidence="6">
    <location>
        <begin position="263"/>
        <end position="284"/>
    </location>
</feature>
<feature type="transmembrane region" description="Helical" evidence="6">
    <location>
        <begin position="185"/>
        <end position="204"/>
    </location>
</feature>
<evidence type="ECO:0000256" key="3">
    <source>
        <dbReference type="ARBA" id="ARBA00022692"/>
    </source>
</evidence>
<evidence type="ECO:0000256" key="1">
    <source>
        <dbReference type="ARBA" id="ARBA00004651"/>
    </source>
</evidence>
<feature type="transmembrane region" description="Helical" evidence="6">
    <location>
        <begin position="456"/>
        <end position="474"/>
    </location>
</feature>
<protein>
    <submittedName>
        <fullName evidence="7">Oligosaccharide flippase family protein</fullName>
    </submittedName>
</protein>
<feature type="transmembrane region" description="Helical" evidence="6">
    <location>
        <begin position="111"/>
        <end position="134"/>
    </location>
</feature>
<feature type="transmembrane region" description="Helical" evidence="6">
    <location>
        <begin position="397"/>
        <end position="419"/>
    </location>
</feature>